<comment type="caution">
    <text evidence="9">The sequence shown here is derived from an EMBL/GenBank/DDBJ whole genome shotgun (WGS) entry which is preliminary data.</text>
</comment>
<dbReference type="InterPro" id="IPR053925">
    <property type="entry name" value="RecX_HTH_3rd"/>
</dbReference>
<evidence type="ECO:0000259" key="8">
    <source>
        <dbReference type="Pfam" id="PF21982"/>
    </source>
</evidence>
<dbReference type="InterPro" id="IPR036388">
    <property type="entry name" value="WH-like_DNA-bd_sf"/>
</dbReference>
<dbReference type="GO" id="GO:0006282">
    <property type="term" value="P:regulation of DNA repair"/>
    <property type="evidence" value="ECO:0007669"/>
    <property type="project" value="UniProtKB-UniRule"/>
</dbReference>
<name>A0A318E7M8_9GAMM</name>
<comment type="function">
    <text evidence="5">Modulates RecA activity.</text>
</comment>
<protein>
    <recommendedName>
        <fullName evidence="3 5">Regulatory protein RecX</fullName>
    </recommendedName>
</protein>
<dbReference type="HAMAP" id="MF_01114">
    <property type="entry name" value="RecX"/>
    <property type="match status" value="1"/>
</dbReference>
<dbReference type="EMBL" id="QICN01000005">
    <property type="protein sequence ID" value="PXV67693.1"/>
    <property type="molecule type" value="Genomic_DNA"/>
</dbReference>
<dbReference type="OrthoDB" id="7066780at2"/>
<evidence type="ECO:0000313" key="9">
    <source>
        <dbReference type="EMBL" id="PXV67693.1"/>
    </source>
</evidence>
<keyword evidence="10" id="KW-1185">Reference proteome</keyword>
<dbReference type="PANTHER" id="PTHR33602:SF1">
    <property type="entry name" value="REGULATORY PROTEIN RECX FAMILY PROTEIN"/>
    <property type="match status" value="1"/>
</dbReference>
<dbReference type="Pfam" id="PF21982">
    <property type="entry name" value="RecX_HTH1"/>
    <property type="match status" value="1"/>
</dbReference>
<feature type="domain" description="RecX first three-helical" evidence="8">
    <location>
        <begin position="15"/>
        <end position="53"/>
    </location>
</feature>
<feature type="domain" description="RecX third three-helical" evidence="7">
    <location>
        <begin position="110"/>
        <end position="150"/>
    </location>
</feature>
<proteinExistence type="inferred from homology"/>
<accession>A0A318E7M8</accession>
<evidence type="ECO:0000259" key="7">
    <source>
        <dbReference type="Pfam" id="PF21981"/>
    </source>
</evidence>
<dbReference type="Gene3D" id="1.10.10.10">
    <property type="entry name" value="Winged helix-like DNA-binding domain superfamily/Winged helix DNA-binding domain"/>
    <property type="match status" value="3"/>
</dbReference>
<feature type="domain" description="RecX second three-helical" evidence="6">
    <location>
        <begin position="60"/>
        <end position="100"/>
    </location>
</feature>
<keyword evidence="4 5" id="KW-0963">Cytoplasm</keyword>
<dbReference type="AlphaFoldDB" id="A0A318E7M8"/>
<evidence type="ECO:0000256" key="2">
    <source>
        <dbReference type="ARBA" id="ARBA00009695"/>
    </source>
</evidence>
<dbReference type="GO" id="GO:0005737">
    <property type="term" value="C:cytoplasm"/>
    <property type="evidence" value="ECO:0007669"/>
    <property type="project" value="UniProtKB-SubCell"/>
</dbReference>
<sequence length="162" mass="17983">MPRKRSSEPTAQGGRETALRLLSRREHAAAELKYKLVRRGHDESTAADIVGQLAGAGWQSDARYAGMLVRSRVEQGYGPLRIRAELEAARVPESEIRAALDAAEVDWAVRAASVHARKFRDAARTPAEWQKQYRHLAMRGFEATQIRAALKRSGAHTPDDAD</sequence>
<dbReference type="Pfam" id="PF21981">
    <property type="entry name" value="RecX_HTH3"/>
    <property type="match status" value="1"/>
</dbReference>
<evidence type="ECO:0000256" key="3">
    <source>
        <dbReference type="ARBA" id="ARBA00018111"/>
    </source>
</evidence>
<evidence type="ECO:0000256" key="4">
    <source>
        <dbReference type="ARBA" id="ARBA00022490"/>
    </source>
</evidence>
<comment type="subcellular location">
    <subcellularLocation>
        <location evidence="1 5">Cytoplasm</location>
    </subcellularLocation>
</comment>
<evidence type="ECO:0000256" key="5">
    <source>
        <dbReference type="HAMAP-Rule" id="MF_01114"/>
    </source>
</evidence>
<dbReference type="Pfam" id="PF02631">
    <property type="entry name" value="RecX_HTH2"/>
    <property type="match status" value="1"/>
</dbReference>
<reference evidence="9 10" key="1">
    <citation type="submission" date="2018-04" db="EMBL/GenBank/DDBJ databases">
        <title>Genomic Encyclopedia of Type Strains, Phase IV (KMG-IV): sequencing the most valuable type-strain genomes for metagenomic binning, comparative biology and taxonomic classification.</title>
        <authorList>
            <person name="Goeker M."/>
        </authorList>
    </citation>
    <scope>NUCLEOTIDE SEQUENCE [LARGE SCALE GENOMIC DNA]</scope>
    <source>
        <strain evidence="9 10">DSM 104150</strain>
    </source>
</reference>
<evidence type="ECO:0000256" key="1">
    <source>
        <dbReference type="ARBA" id="ARBA00004496"/>
    </source>
</evidence>
<dbReference type="Proteomes" id="UP000248330">
    <property type="component" value="Unassembled WGS sequence"/>
</dbReference>
<comment type="similarity">
    <text evidence="2 5">Belongs to the RecX family.</text>
</comment>
<dbReference type="PANTHER" id="PTHR33602">
    <property type="entry name" value="REGULATORY PROTEIN RECX FAMILY PROTEIN"/>
    <property type="match status" value="1"/>
</dbReference>
<gene>
    <name evidence="5" type="primary">recX</name>
    <name evidence="9" type="ORF">C8D93_10549</name>
</gene>
<organism evidence="9 10">
    <name type="scientific">Sinimarinibacterium flocculans</name>
    <dbReference type="NCBI Taxonomy" id="985250"/>
    <lineage>
        <taxon>Bacteria</taxon>
        <taxon>Pseudomonadati</taxon>
        <taxon>Pseudomonadota</taxon>
        <taxon>Gammaproteobacteria</taxon>
        <taxon>Nevskiales</taxon>
        <taxon>Nevskiaceae</taxon>
        <taxon>Sinimarinibacterium</taxon>
    </lineage>
</organism>
<evidence type="ECO:0000259" key="6">
    <source>
        <dbReference type="Pfam" id="PF02631"/>
    </source>
</evidence>
<dbReference type="RefSeq" id="WP_110265169.1">
    <property type="nucleotide sequence ID" value="NZ_CAKZQT010000001.1"/>
</dbReference>
<dbReference type="InterPro" id="IPR053926">
    <property type="entry name" value="RecX_HTH_1st"/>
</dbReference>
<dbReference type="InterPro" id="IPR003783">
    <property type="entry name" value="Regulatory_RecX"/>
</dbReference>
<evidence type="ECO:0000313" key="10">
    <source>
        <dbReference type="Proteomes" id="UP000248330"/>
    </source>
</evidence>
<dbReference type="InterPro" id="IPR053924">
    <property type="entry name" value="RecX_HTH_2nd"/>
</dbReference>